<dbReference type="HOGENOM" id="CLU_719354_0_0_10"/>
<proteinExistence type="predicted"/>
<evidence type="ECO:0008006" key="3">
    <source>
        <dbReference type="Google" id="ProtNLM"/>
    </source>
</evidence>
<name>L0FYK1_ECHVK</name>
<dbReference type="STRING" id="926556.Echvi_2749"/>
<keyword evidence="2" id="KW-1185">Reference proteome</keyword>
<evidence type="ECO:0000313" key="1">
    <source>
        <dbReference type="EMBL" id="AGA78989.1"/>
    </source>
</evidence>
<dbReference type="KEGG" id="evi:Echvi_2749"/>
<dbReference type="SUPFAM" id="SSF50939">
    <property type="entry name" value="Sialidases"/>
    <property type="match status" value="1"/>
</dbReference>
<dbReference type="CDD" id="cd15482">
    <property type="entry name" value="Sialidase_non-viral"/>
    <property type="match status" value="1"/>
</dbReference>
<organism evidence="1 2">
    <name type="scientific">Echinicola vietnamensis (strain DSM 17526 / LMG 23754 / KMM 6221)</name>
    <dbReference type="NCBI Taxonomy" id="926556"/>
    <lineage>
        <taxon>Bacteria</taxon>
        <taxon>Pseudomonadati</taxon>
        <taxon>Bacteroidota</taxon>
        <taxon>Cytophagia</taxon>
        <taxon>Cytophagales</taxon>
        <taxon>Cyclobacteriaceae</taxon>
        <taxon>Echinicola</taxon>
    </lineage>
</organism>
<dbReference type="InterPro" id="IPR036278">
    <property type="entry name" value="Sialidase_sf"/>
</dbReference>
<dbReference type="EMBL" id="CP003346">
    <property type="protein sequence ID" value="AGA78989.1"/>
    <property type="molecule type" value="Genomic_DNA"/>
</dbReference>
<dbReference type="PANTHER" id="PTHR38792">
    <property type="entry name" value="BNR/ASP-BOX REPEAT DOMAIN PROTEIN (AFU_ORTHOLOGUE AFUA_7G06430)-RELATED"/>
    <property type="match status" value="1"/>
</dbReference>
<accession>L0FYK1</accession>
<dbReference type="RefSeq" id="WP_015266542.1">
    <property type="nucleotide sequence ID" value="NC_019904.1"/>
</dbReference>
<dbReference type="AlphaFoldDB" id="L0FYK1"/>
<dbReference type="PANTHER" id="PTHR38792:SF3">
    <property type="entry name" value="BNR_ASP-BOX REPEAT DOMAIN PROTEIN (AFU_ORTHOLOGUE AFUA_7G06430)-RELATED"/>
    <property type="match status" value="1"/>
</dbReference>
<sequence length="361" mass="39821">MTSCLAAGSPPDPQDYTIRWDQSTLQRVTGDDYRYSGYARCRELADGSLGFVYEADGNIFFRVRSEQKWEAPVLVASATADVGMAVPDFTVLENGTLLLGYNPRPKRNAKDKHFGIRTVRSTDNGATWGNDQLVYEAGTSFGDGCWEPVFLQLPNGDIHLYFADESLFTQSNEQRIAMVSSSNGGKTWSETPQTVSFRKGARDGMPVPVWLEEPGMIVVAIEDNGHGPFKPYLLFNEGPFWQETLSGNSPFREYAMEDSLPAQDYAGAPYLAIAPNGLTLLSFQWGDKLEHAQMAVALGDGSAQHFTSVTWPFVLSKDKIGHWNSLTVLESGKIIALTSTNGYGQDGRTEVWMITGNLVKK</sequence>
<dbReference type="Proteomes" id="UP000010796">
    <property type="component" value="Chromosome"/>
</dbReference>
<protein>
    <recommendedName>
        <fullName evidence="3">BNR/Asp-box repeat protein</fullName>
    </recommendedName>
</protein>
<dbReference type="eggNOG" id="COG4409">
    <property type="taxonomic scope" value="Bacteria"/>
</dbReference>
<dbReference type="Gene3D" id="2.120.10.10">
    <property type="match status" value="1"/>
</dbReference>
<evidence type="ECO:0000313" key="2">
    <source>
        <dbReference type="Proteomes" id="UP000010796"/>
    </source>
</evidence>
<reference evidence="2" key="1">
    <citation type="submission" date="2012-02" db="EMBL/GenBank/DDBJ databases">
        <title>The complete genome of Echinicola vietnamensis DSM 17526.</title>
        <authorList>
            <person name="Lucas S."/>
            <person name="Copeland A."/>
            <person name="Lapidus A."/>
            <person name="Glavina del Rio T."/>
            <person name="Dalin E."/>
            <person name="Tice H."/>
            <person name="Bruce D."/>
            <person name="Goodwin L."/>
            <person name="Pitluck S."/>
            <person name="Peters L."/>
            <person name="Ovchinnikova G."/>
            <person name="Teshima H."/>
            <person name="Kyrpides N."/>
            <person name="Mavromatis K."/>
            <person name="Ivanova N."/>
            <person name="Brettin T."/>
            <person name="Detter J.C."/>
            <person name="Han C."/>
            <person name="Larimer F."/>
            <person name="Land M."/>
            <person name="Hauser L."/>
            <person name="Markowitz V."/>
            <person name="Cheng J.-F."/>
            <person name="Hugenholtz P."/>
            <person name="Woyke T."/>
            <person name="Wu D."/>
            <person name="Brambilla E."/>
            <person name="Klenk H.-P."/>
            <person name="Eisen J.A."/>
        </authorList>
    </citation>
    <scope>NUCLEOTIDE SEQUENCE [LARGE SCALE GENOMIC DNA]</scope>
    <source>
        <strain evidence="2">DSM 17526 / LMG 23754 / KMM 6221</strain>
    </source>
</reference>
<dbReference type="OrthoDB" id="41724at2"/>
<gene>
    <name evidence="1" type="ordered locus">Echvi_2749</name>
</gene>